<name>A0A9X0CGS0_9CNID</name>
<organism evidence="2 3">
    <name type="scientific">Desmophyllum pertusum</name>
    <dbReference type="NCBI Taxonomy" id="174260"/>
    <lineage>
        <taxon>Eukaryota</taxon>
        <taxon>Metazoa</taxon>
        <taxon>Cnidaria</taxon>
        <taxon>Anthozoa</taxon>
        <taxon>Hexacorallia</taxon>
        <taxon>Scleractinia</taxon>
        <taxon>Caryophylliina</taxon>
        <taxon>Caryophylliidae</taxon>
        <taxon>Desmophyllum</taxon>
    </lineage>
</organism>
<dbReference type="OrthoDB" id="5975737at2759"/>
<dbReference type="Proteomes" id="UP001163046">
    <property type="component" value="Unassembled WGS sequence"/>
</dbReference>
<evidence type="ECO:0000313" key="2">
    <source>
        <dbReference type="EMBL" id="KAJ7333612.1"/>
    </source>
</evidence>
<feature type="compositionally biased region" description="Polar residues" evidence="1">
    <location>
        <begin position="1"/>
        <end position="23"/>
    </location>
</feature>
<reference evidence="2" key="1">
    <citation type="submission" date="2023-01" db="EMBL/GenBank/DDBJ databases">
        <title>Genome assembly of the deep-sea coral Lophelia pertusa.</title>
        <authorList>
            <person name="Herrera S."/>
            <person name="Cordes E."/>
        </authorList>
    </citation>
    <scope>NUCLEOTIDE SEQUENCE</scope>
    <source>
        <strain evidence="2">USNM1676648</strain>
        <tissue evidence="2">Polyp</tissue>
    </source>
</reference>
<proteinExistence type="predicted"/>
<feature type="region of interest" description="Disordered" evidence="1">
    <location>
        <begin position="226"/>
        <end position="254"/>
    </location>
</feature>
<gene>
    <name evidence="2" type="ORF">OS493_017155</name>
</gene>
<feature type="region of interest" description="Disordered" evidence="1">
    <location>
        <begin position="152"/>
        <end position="214"/>
    </location>
</feature>
<protein>
    <submittedName>
        <fullName evidence="2">Uncharacterized protein</fullName>
    </submittedName>
</protein>
<feature type="compositionally biased region" description="Basic residues" evidence="1">
    <location>
        <begin position="192"/>
        <end position="203"/>
    </location>
</feature>
<dbReference type="EMBL" id="MU827786">
    <property type="protein sequence ID" value="KAJ7333612.1"/>
    <property type="molecule type" value="Genomic_DNA"/>
</dbReference>
<feature type="region of interest" description="Disordered" evidence="1">
    <location>
        <begin position="328"/>
        <end position="348"/>
    </location>
</feature>
<feature type="compositionally biased region" description="Polar residues" evidence="1">
    <location>
        <begin position="56"/>
        <end position="98"/>
    </location>
</feature>
<evidence type="ECO:0000256" key="1">
    <source>
        <dbReference type="SAM" id="MobiDB-lite"/>
    </source>
</evidence>
<evidence type="ECO:0000313" key="3">
    <source>
        <dbReference type="Proteomes" id="UP001163046"/>
    </source>
</evidence>
<feature type="region of interest" description="Disordered" evidence="1">
    <location>
        <begin position="1"/>
        <end position="103"/>
    </location>
</feature>
<dbReference type="AlphaFoldDB" id="A0A9X0CGS0"/>
<comment type="caution">
    <text evidence="2">The sequence shown here is derived from an EMBL/GenBank/DDBJ whole genome shotgun (WGS) entry which is preliminary data.</text>
</comment>
<accession>A0A9X0CGS0</accession>
<keyword evidence="3" id="KW-1185">Reference proteome</keyword>
<sequence>MKRANTVPSPGAQNGPQTVSNDATPKGRYKSVLLTPRRGLPSCSTLTPGFLRSFGFANTKSSSQPETTEPSVESSQQTESTVDADASNVQSADSSSLLPPQEDNLKGEKHIELSESQINLLSHNLSEIADRISPSKYDSMIEMDCDSLETLMDDNIGQSPQATFSNTEQARFKTPYARRRKDSKSYVSKQKSFTRKKSQGHHNSHQETNNNDEISVDASNVLSLGNPEAFKHDSESDSGYSSSMSTSISLSDEIEVSKRLSSSTDIDTDELTIGGGDLVRRNSVDKAIVNESSANTLVHQNSSFLEERLDSLIHGMSAEINNLNLNGGFGGEKDAHSEGGGNEPSPSFKLSFIKTQEKDESKEKSKNFQII</sequence>
<feature type="compositionally biased region" description="Polar residues" evidence="1">
    <location>
        <begin position="156"/>
        <end position="169"/>
    </location>
</feature>
<feature type="compositionally biased region" description="Low complexity" evidence="1">
    <location>
        <begin position="237"/>
        <end position="251"/>
    </location>
</feature>